<keyword evidence="3" id="KW-1185">Reference proteome</keyword>
<evidence type="ECO:0000313" key="2">
    <source>
        <dbReference type="EMBL" id="SJM94423.1"/>
    </source>
</evidence>
<dbReference type="InterPro" id="IPR035093">
    <property type="entry name" value="RelE/ParE_toxin_dom_sf"/>
</dbReference>
<dbReference type="Pfam" id="PF24732">
    <property type="entry name" value="ParE_like"/>
    <property type="match status" value="1"/>
</dbReference>
<accession>A0A1R4HDX4</accession>
<dbReference type="RefSeq" id="WP_087147795.1">
    <property type="nucleotide sequence ID" value="NZ_FUKJ01000334.1"/>
</dbReference>
<protein>
    <recommendedName>
        <fullName evidence="1">ParE-like toxin domain-containing protein</fullName>
    </recommendedName>
</protein>
<dbReference type="EMBL" id="FUKJ01000334">
    <property type="protein sequence ID" value="SJM94423.1"/>
    <property type="molecule type" value="Genomic_DNA"/>
</dbReference>
<evidence type="ECO:0000259" key="1">
    <source>
        <dbReference type="Pfam" id="PF24732"/>
    </source>
</evidence>
<feature type="domain" description="ParE-like toxin" evidence="1">
    <location>
        <begin position="19"/>
        <end position="83"/>
    </location>
</feature>
<dbReference type="AlphaFoldDB" id="A0A1R4HDX4"/>
<sequence>MKHFTSAKFWQHFYALPINVQQHARDNYELLKQNPFHPSLQFKAVKNGAFRSVRVSLGYHALGVPVDQGVQWFWIGSHAAYDKLLA</sequence>
<proteinExistence type="predicted"/>
<dbReference type="Proteomes" id="UP000195442">
    <property type="component" value="Unassembled WGS sequence"/>
</dbReference>
<dbReference type="InterPro" id="IPR056925">
    <property type="entry name" value="ParE-like"/>
</dbReference>
<gene>
    <name evidence="2" type="ORF">CRENPOLYSF2_40013</name>
</gene>
<dbReference type="SUPFAM" id="SSF143011">
    <property type="entry name" value="RelE-like"/>
    <property type="match status" value="1"/>
</dbReference>
<reference evidence="3" key="1">
    <citation type="submission" date="2017-02" db="EMBL/GenBank/DDBJ databases">
        <authorList>
            <person name="Daims H."/>
        </authorList>
    </citation>
    <scope>NUCLEOTIDE SEQUENCE [LARGE SCALE GENOMIC DNA]</scope>
</reference>
<name>A0A1R4HDX4_9GAMM</name>
<dbReference type="OrthoDB" id="129742at2"/>
<organism evidence="2 3">
    <name type="scientific">Crenothrix polyspora</name>
    <dbReference type="NCBI Taxonomy" id="360316"/>
    <lineage>
        <taxon>Bacteria</taxon>
        <taxon>Pseudomonadati</taxon>
        <taxon>Pseudomonadota</taxon>
        <taxon>Gammaproteobacteria</taxon>
        <taxon>Methylococcales</taxon>
        <taxon>Crenotrichaceae</taxon>
        <taxon>Crenothrix</taxon>
    </lineage>
</organism>
<evidence type="ECO:0000313" key="3">
    <source>
        <dbReference type="Proteomes" id="UP000195442"/>
    </source>
</evidence>